<dbReference type="AlphaFoldDB" id="X1IFT4"/>
<sequence length="52" mass="5699">MAKKIKKGGIVISFGWNSGGFGKNREFEIKEILLVAHGGNHNDTICVVEVKK</sequence>
<protein>
    <submittedName>
        <fullName evidence="1">Uncharacterized protein</fullName>
    </submittedName>
</protein>
<organism evidence="1">
    <name type="scientific">marine sediment metagenome</name>
    <dbReference type="NCBI Taxonomy" id="412755"/>
    <lineage>
        <taxon>unclassified sequences</taxon>
        <taxon>metagenomes</taxon>
        <taxon>ecological metagenomes</taxon>
    </lineage>
</organism>
<evidence type="ECO:0000313" key="1">
    <source>
        <dbReference type="EMBL" id="GAH81276.1"/>
    </source>
</evidence>
<name>X1IFT4_9ZZZZ</name>
<proteinExistence type="predicted"/>
<dbReference type="EMBL" id="BARU01040775">
    <property type="protein sequence ID" value="GAH81276.1"/>
    <property type="molecule type" value="Genomic_DNA"/>
</dbReference>
<gene>
    <name evidence="1" type="ORF">S03H2_62983</name>
</gene>
<accession>X1IFT4</accession>
<reference evidence="1" key="1">
    <citation type="journal article" date="2014" name="Front. Microbiol.">
        <title>High frequency of phylogenetically diverse reductive dehalogenase-homologous genes in deep subseafloor sedimentary metagenomes.</title>
        <authorList>
            <person name="Kawai M."/>
            <person name="Futagami T."/>
            <person name="Toyoda A."/>
            <person name="Takaki Y."/>
            <person name="Nishi S."/>
            <person name="Hori S."/>
            <person name="Arai W."/>
            <person name="Tsubouchi T."/>
            <person name="Morono Y."/>
            <person name="Uchiyama I."/>
            <person name="Ito T."/>
            <person name="Fujiyama A."/>
            <person name="Inagaki F."/>
            <person name="Takami H."/>
        </authorList>
    </citation>
    <scope>NUCLEOTIDE SEQUENCE</scope>
    <source>
        <strain evidence="1">Expedition CK06-06</strain>
    </source>
</reference>
<comment type="caution">
    <text evidence="1">The sequence shown here is derived from an EMBL/GenBank/DDBJ whole genome shotgun (WGS) entry which is preliminary data.</text>
</comment>